<evidence type="ECO:0000313" key="3">
    <source>
        <dbReference type="Proteomes" id="UP000540685"/>
    </source>
</evidence>
<dbReference type="Proteomes" id="UP000540685">
    <property type="component" value="Unassembled WGS sequence"/>
</dbReference>
<reference evidence="2 3" key="1">
    <citation type="submission" date="2020-08" db="EMBL/GenBank/DDBJ databases">
        <title>Sequencing the genomes of 1000 actinobacteria strains.</title>
        <authorList>
            <person name="Klenk H.-P."/>
        </authorList>
    </citation>
    <scope>NUCLEOTIDE SEQUENCE [LARGE SCALE GENOMIC DNA]</scope>
    <source>
        <strain evidence="2 3">DSM 46887</strain>
    </source>
</reference>
<dbReference type="AlphaFoldDB" id="A0A7W9IH00"/>
<dbReference type="RefSeq" id="WP_281402938.1">
    <property type="nucleotide sequence ID" value="NZ_JACHMP010000001.1"/>
</dbReference>
<protein>
    <submittedName>
        <fullName evidence="2">Uncharacterized protein</fullName>
    </submittedName>
</protein>
<sequence length="43" mass="4408">MSQQTQHAVRRTGGEHPESAAGAIRNGHAAGRRAPVATTSGAR</sequence>
<evidence type="ECO:0000313" key="2">
    <source>
        <dbReference type="EMBL" id="MBB5819894.1"/>
    </source>
</evidence>
<accession>A0A7W9IH00</accession>
<name>A0A7W9IH00_9ACTN</name>
<comment type="caution">
    <text evidence="2">The sequence shown here is derived from an EMBL/GenBank/DDBJ whole genome shotgun (WGS) entry which is preliminary data.</text>
</comment>
<gene>
    <name evidence="2" type="ORF">F4562_002956</name>
</gene>
<dbReference type="EMBL" id="JACHMP010000001">
    <property type="protein sequence ID" value="MBB5819894.1"/>
    <property type="molecule type" value="Genomic_DNA"/>
</dbReference>
<evidence type="ECO:0000256" key="1">
    <source>
        <dbReference type="SAM" id="MobiDB-lite"/>
    </source>
</evidence>
<proteinExistence type="predicted"/>
<feature type="region of interest" description="Disordered" evidence="1">
    <location>
        <begin position="1"/>
        <end position="43"/>
    </location>
</feature>
<keyword evidence="3" id="KW-1185">Reference proteome</keyword>
<organism evidence="2 3">
    <name type="scientific">Streptosporangium becharense</name>
    <dbReference type="NCBI Taxonomy" id="1816182"/>
    <lineage>
        <taxon>Bacteria</taxon>
        <taxon>Bacillati</taxon>
        <taxon>Actinomycetota</taxon>
        <taxon>Actinomycetes</taxon>
        <taxon>Streptosporangiales</taxon>
        <taxon>Streptosporangiaceae</taxon>
        <taxon>Streptosporangium</taxon>
    </lineage>
</organism>